<feature type="region of interest" description="Disordered" evidence="1">
    <location>
        <begin position="353"/>
        <end position="394"/>
    </location>
</feature>
<protein>
    <submittedName>
        <fullName evidence="2">Uncharacterized protein</fullName>
    </submittedName>
</protein>
<feature type="compositionally biased region" description="Low complexity" evidence="1">
    <location>
        <begin position="1"/>
        <end position="26"/>
    </location>
</feature>
<feature type="compositionally biased region" description="Low complexity" evidence="1">
    <location>
        <begin position="296"/>
        <end position="315"/>
    </location>
</feature>
<accession>A0A151Z5A9</accession>
<feature type="compositionally biased region" description="Low complexity" evidence="1">
    <location>
        <begin position="416"/>
        <end position="436"/>
    </location>
</feature>
<feature type="compositionally biased region" description="Polar residues" evidence="1">
    <location>
        <begin position="450"/>
        <end position="460"/>
    </location>
</feature>
<evidence type="ECO:0000256" key="1">
    <source>
        <dbReference type="SAM" id="MobiDB-lite"/>
    </source>
</evidence>
<feature type="region of interest" description="Disordered" evidence="1">
    <location>
        <begin position="475"/>
        <end position="516"/>
    </location>
</feature>
<name>A0A151Z5A9_TIELA</name>
<feature type="region of interest" description="Disordered" evidence="1">
    <location>
        <begin position="294"/>
        <end position="321"/>
    </location>
</feature>
<feature type="compositionally biased region" description="Polar residues" evidence="1">
    <location>
        <begin position="370"/>
        <end position="387"/>
    </location>
</feature>
<dbReference type="EMBL" id="LODT01000042">
    <property type="protein sequence ID" value="KYQ89163.1"/>
    <property type="molecule type" value="Genomic_DNA"/>
</dbReference>
<proteinExistence type="predicted"/>
<dbReference type="OMA" id="PWWSANS"/>
<feature type="region of interest" description="Disordered" evidence="1">
    <location>
        <begin position="415"/>
        <end position="460"/>
    </location>
</feature>
<feature type="region of interest" description="Disordered" evidence="1">
    <location>
        <begin position="220"/>
        <end position="266"/>
    </location>
</feature>
<feature type="compositionally biased region" description="Basic residues" evidence="1">
    <location>
        <begin position="437"/>
        <end position="446"/>
    </location>
</feature>
<organism evidence="2 3">
    <name type="scientific">Tieghemostelium lacteum</name>
    <name type="common">Slime mold</name>
    <name type="synonym">Dictyostelium lacteum</name>
    <dbReference type="NCBI Taxonomy" id="361077"/>
    <lineage>
        <taxon>Eukaryota</taxon>
        <taxon>Amoebozoa</taxon>
        <taxon>Evosea</taxon>
        <taxon>Eumycetozoa</taxon>
        <taxon>Dictyostelia</taxon>
        <taxon>Dictyosteliales</taxon>
        <taxon>Raperosteliaceae</taxon>
        <taxon>Tieghemostelium</taxon>
    </lineage>
</organism>
<evidence type="ECO:0000313" key="3">
    <source>
        <dbReference type="Proteomes" id="UP000076078"/>
    </source>
</evidence>
<dbReference type="Proteomes" id="UP000076078">
    <property type="component" value="Unassembled WGS sequence"/>
</dbReference>
<reference evidence="2 3" key="1">
    <citation type="submission" date="2015-12" db="EMBL/GenBank/DDBJ databases">
        <title>Dictyostelia acquired genes for synthesis and detection of signals that induce cell-type specialization by lateral gene transfer from prokaryotes.</title>
        <authorList>
            <person name="Gloeckner G."/>
            <person name="Schaap P."/>
        </authorList>
    </citation>
    <scope>NUCLEOTIDE SEQUENCE [LARGE SCALE GENOMIC DNA]</scope>
    <source>
        <strain evidence="2 3">TK</strain>
    </source>
</reference>
<gene>
    <name evidence="2" type="ORF">DLAC_10409</name>
</gene>
<evidence type="ECO:0000313" key="2">
    <source>
        <dbReference type="EMBL" id="KYQ89163.1"/>
    </source>
</evidence>
<dbReference type="InParanoid" id="A0A151Z5A9"/>
<feature type="region of interest" description="Disordered" evidence="1">
    <location>
        <begin position="1"/>
        <end position="204"/>
    </location>
</feature>
<dbReference type="AlphaFoldDB" id="A0A151Z5A9"/>
<feature type="compositionally biased region" description="Polar residues" evidence="1">
    <location>
        <begin position="27"/>
        <end position="51"/>
    </location>
</feature>
<feature type="compositionally biased region" description="Low complexity" evidence="1">
    <location>
        <begin position="87"/>
        <end position="140"/>
    </location>
</feature>
<dbReference type="OrthoDB" id="21602at2759"/>
<feature type="compositionally biased region" description="Polar residues" evidence="1">
    <location>
        <begin position="141"/>
        <end position="160"/>
    </location>
</feature>
<comment type="caution">
    <text evidence="2">The sequence shown here is derived from an EMBL/GenBank/DDBJ whole genome shotgun (WGS) entry which is preliminary data.</text>
</comment>
<feature type="compositionally biased region" description="Low complexity" evidence="1">
    <location>
        <begin position="180"/>
        <end position="204"/>
    </location>
</feature>
<feature type="compositionally biased region" description="Low complexity" evidence="1">
    <location>
        <begin position="354"/>
        <end position="369"/>
    </location>
</feature>
<keyword evidence="3" id="KW-1185">Reference proteome</keyword>
<sequence>MSSNNNNNININNSNGSSNSSGSSSGETPSQQAPVVVQQNWKFKTQNPTDFSSGSGRRKRRNSEPGLMVQRSYKNFITHWKLDTKKPSANTPSSTSSSSTPSSSKPPHQPQQQSQQQPQQQPQQYLVPQQQQQQQQPNNSNYGSPTQPSQKISPKINSVPGSPHLFPSPSSAFKPVNHITTTSQQQQQPLSTSPNSNIINLSSNSNNIYNSNSIYNSNNVNEQQQQQQPSTSHLPHGYNLQRKHSLGDSGEQYKFHPYKSSNNPNFNSNSSNISECNINNNNNCTDLDIIEDVHHQQQQQQQSLSPSHLTPLHPTGPGYSRLSQRRISLPILSANKPIYDSYHNTERVYYAGGNNINSNNSNNSNSNSNQHGVTVHQQPFQSSSPSGDYQLPPLRKFDLQFPSFKFSNSLYKDIDQQQQQLRTSSGGSSSTTTTTQHHGHDKKMKLSPKIPNNNSSLGTSTAPIILGEVYDTNSNDYDEYSNDENGSGDVYNTNSNYYGNYPPQQQQQYQPPPPSSFQQTINNFKFEKLTSSGNSINLTSSQDDDLAPSKKLPSIQSLLSDVNEVSISDASTPSLKISNGSKMSLDYLK</sequence>